<reference evidence="9 10" key="1">
    <citation type="submission" date="2015-04" db="EMBL/GenBank/DDBJ databases">
        <title>The draft genome sequence of Erythrobacter marinus HWDM-33.</title>
        <authorList>
            <person name="Zhuang L."/>
            <person name="Liu Y."/>
            <person name="Shao Z."/>
        </authorList>
    </citation>
    <scope>NUCLEOTIDE SEQUENCE [LARGE SCALE GENOMIC DNA]</scope>
    <source>
        <strain evidence="9 10">HWDM-33</strain>
    </source>
</reference>
<keyword evidence="4 7" id="KW-0812">Transmembrane</keyword>
<keyword evidence="7" id="KW-0813">Transport</keyword>
<keyword evidence="7" id="KW-0653">Protein transport</keyword>
<evidence type="ECO:0000313" key="9">
    <source>
        <dbReference type="EMBL" id="KLI64820.1"/>
    </source>
</evidence>
<protein>
    <recommendedName>
        <fullName evidence="11">Biopolymer transporter ExbD</fullName>
    </recommendedName>
</protein>
<evidence type="ECO:0000256" key="4">
    <source>
        <dbReference type="ARBA" id="ARBA00022692"/>
    </source>
</evidence>
<comment type="similarity">
    <text evidence="2 7">Belongs to the ExbD/TolR family.</text>
</comment>
<dbReference type="PATRIC" id="fig|874156.12.peg.981"/>
<dbReference type="GO" id="GO:0015031">
    <property type="term" value="P:protein transport"/>
    <property type="evidence" value="ECO:0007669"/>
    <property type="project" value="UniProtKB-KW"/>
</dbReference>
<organism evidence="9 10">
    <name type="scientific">Aurantiacibacter marinus</name>
    <dbReference type="NCBI Taxonomy" id="874156"/>
    <lineage>
        <taxon>Bacteria</taxon>
        <taxon>Pseudomonadati</taxon>
        <taxon>Pseudomonadota</taxon>
        <taxon>Alphaproteobacteria</taxon>
        <taxon>Sphingomonadales</taxon>
        <taxon>Erythrobacteraceae</taxon>
        <taxon>Aurantiacibacter</taxon>
    </lineage>
</organism>
<keyword evidence="6" id="KW-0472">Membrane</keyword>
<evidence type="ECO:0000256" key="1">
    <source>
        <dbReference type="ARBA" id="ARBA00004162"/>
    </source>
</evidence>
<evidence type="ECO:0008006" key="11">
    <source>
        <dbReference type="Google" id="ProtNLM"/>
    </source>
</evidence>
<keyword evidence="3" id="KW-1003">Cell membrane</keyword>
<dbReference type="STRING" id="874156.GCA_001021555_00329"/>
<dbReference type="GO" id="GO:0022857">
    <property type="term" value="F:transmembrane transporter activity"/>
    <property type="evidence" value="ECO:0007669"/>
    <property type="project" value="InterPro"/>
</dbReference>
<dbReference type="Proteomes" id="UP000053455">
    <property type="component" value="Unassembled WGS sequence"/>
</dbReference>
<proteinExistence type="inferred from homology"/>
<keyword evidence="5" id="KW-1133">Transmembrane helix</keyword>
<evidence type="ECO:0000256" key="2">
    <source>
        <dbReference type="ARBA" id="ARBA00005811"/>
    </source>
</evidence>
<dbReference type="Pfam" id="PF02472">
    <property type="entry name" value="ExbD"/>
    <property type="match status" value="1"/>
</dbReference>
<comment type="caution">
    <text evidence="9">The sequence shown here is derived from an EMBL/GenBank/DDBJ whole genome shotgun (WGS) entry which is preliminary data.</text>
</comment>
<name>A0A0H0XX17_9SPHN</name>
<feature type="region of interest" description="Disordered" evidence="8">
    <location>
        <begin position="125"/>
        <end position="145"/>
    </location>
</feature>
<dbReference type="AlphaFoldDB" id="A0A0H0XX17"/>
<dbReference type="GO" id="GO:0005886">
    <property type="term" value="C:plasma membrane"/>
    <property type="evidence" value="ECO:0007669"/>
    <property type="project" value="UniProtKB-SubCell"/>
</dbReference>
<evidence type="ECO:0000256" key="3">
    <source>
        <dbReference type="ARBA" id="ARBA00022475"/>
    </source>
</evidence>
<evidence type="ECO:0000256" key="5">
    <source>
        <dbReference type="ARBA" id="ARBA00022989"/>
    </source>
</evidence>
<evidence type="ECO:0000256" key="7">
    <source>
        <dbReference type="RuleBase" id="RU003879"/>
    </source>
</evidence>
<sequence length="145" mass="16215">MAAIWLISATMVMAVYTNPAHAILVDLPLPTMSGDLGSLSTVGNRLSIARDGTLYWNSQLVSEGELSKLLDQTMVEFPQPALWFEPDGDASYESAAHVLALLREKQLLDRCFRFSNAPLYRQYESPQPSELPTFQRRDCDMPSGY</sequence>
<feature type="compositionally biased region" description="Basic and acidic residues" evidence="8">
    <location>
        <begin position="135"/>
        <end position="145"/>
    </location>
</feature>
<gene>
    <name evidence="9" type="ORF">AAV99_04735</name>
</gene>
<accession>A0A0H0XX17</accession>
<comment type="subcellular location">
    <subcellularLocation>
        <location evidence="1">Cell membrane</location>
        <topology evidence="1">Single-pass membrane protein</topology>
    </subcellularLocation>
    <subcellularLocation>
        <location evidence="7">Cell membrane</location>
        <topology evidence="7">Single-pass type II membrane protein</topology>
    </subcellularLocation>
</comment>
<dbReference type="Gene3D" id="3.30.420.270">
    <property type="match status" value="1"/>
</dbReference>
<evidence type="ECO:0000256" key="6">
    <source>
        <dbReference type="ARBA" id="ARBA00023136"/>
    </source>
</evidence>
<dbReference type="EMBL" id="LBHU01000001">
    <property type="protein sequence ID" value="KLI64820.1"/>
    <property type="molecule type" value="Genomic_DNA"/>
</dbReference>
<evidence type="ECO:0000313" key="10">
    <source>
        <dbReference type="Proteomes" id="UP000053455"/>
    </source>
</evidence>
<evidence type="ECO:0000256" key="8">
    <source>
        <dbReference type="SAM" id="MobiDB-lite"/>
    </source>
</evidence>
<keyword evidence="10" id="KW-1185">Reference proteome</keyword>
<dbReference type="InterPro" id="IPR003400">
    <property type="entry name" value="ExbD"/>
</dbReference>